<feature type="coiled-coil region" evidence="1">
    <location>
        <begin position="11"/>
        <end position="52"/>
    </location>
</feature>
<sequence>MTDSFDIHAEIAELRAEIADCLLTREELTEALRRLEDLLAEVERRRREEEGA</sequence>
<dbReference type="Proteomes" id="UP001596053">
    <property type="component" value="Unassembled WGS sequence"/>
</dbReference>
<keyword evidence="3" id="KW-1185">Reference proteome</keyword>
<evidence type="ECO:0000313" key="3">
    <source>
        <dbReference type="Proteomes" id="UP001596053"/>
    </source>
</evidence>
<proteinExistence type="predicted"/>
<evidence type="ECO:0000313" key="2">
    <source>
        <dbReference type="EMBL" id="MFC5417988.1"/>
    </source>
</evidence>
<name>A0ABW0II75_9HYPH</name>
<organism evidence="2 3">
    <name type="scientific">Bosea eneae</name>
    <dbReference type="NCBI Taxonomy" id="151454"/>
    <lineage>
        <taxon>Bacteria</taxon>
        <taxon>Pseudomonadati</taxon>
        <taxon>Pseudomonadota</taxon>
        <taxon>Alphaproteobacteria</taxon>
        <taxon>Hyphomicrobiales</taxon>
        <taxon>Boseaceae</taxon>
        <taxon>Bosea</taxon>
    </lineage>
</organism>
<evidence type="ECO:0008006" key="4">
    <source>
        <dbReference type="Google" id="ProtNLM"/>
    </source>
</evidence>
<reference evidence="3" key="1">
    <citation type="journal article" date="2019" name="Int. J. Syst. Evol. Microbiol.">
        <title>The Global Catalogue of Microorganisms (GCM) 10K type strain sequencing project: providing services to taxonomists for standard genome sequencing and annotation.</title>
        <authorList>
            <consortium name="The Broad Institute Genomics Platform"/>
            <consortium name="The Broad Institute Genome Sequencing Center for Infectious Disease"/>
            <person name="Wu L."/>
            <person name="Ma J."/>
        </authorList>
    </citation>
    <scope>NUCLEOTIDE SEQUENCE [LARGE SCALE GENOMIC DNA]</scope>
    <source>
        <strain evidence="3">NCAIM B.01391</strain>
    </source>
</reference>
<gene>
    <name evidence="2" type="ORF">ACFPOB_00240</name>
</gene>
<accession>A0ABW0II75</accession>
<evidence type="ECO:0000256" key="1">
    <source>
        <dbReference type="SAM" id="Coils"/>
    </source>
</evidence>
<dbReference type="RefSeq" id="WP_377794950.1">
    <property type="nucleotide sequence ID" value="NZ_JBHSLW010000001.1"/>
</dbReference>
<protein>
    <recommendedName>
        <fullName evidence="4">DUF904 domain-containing protein</fullName>
    </recommendedName>
</protein>
<comment type="caution">
    <text evidence="2">The sequence shown here is derived from an EMBL/GenBank/DDBJ whole genome shotgun (WGS) entry which is preliminary data.</text>
</comment>
<dbReference type="EMBL" id="JBHSLW010000001">
    <property type="protein sequence ID" value="MFC5417988.1"/>
    <property type="molecule type" value="Genomic_DNA"/>
</dbReference>
<keyword evidence="1" id="KW-0175">Coiled coil</keyword>